<evidence type="ECO:0000313" key="2">
    <source>
        <dbReference type="Proteomes" id="UP000326554"/>
    </source>
</evidence>
<dbReference type="AlphaFoldDB" id="A0A5J5GJQ5"/>
<name>A0A5J5GJQ5_9RHOB</name>
<gene>
    <name evidence="1" type="ORF">F3S47_12490</name>
</gene>
<organism evidence="1 2">
    <name type="scientific">Histidinibacterium aquaticum</name>
    <dbReference type="NCBI Taxonomy" id="2613962"/>
    <lineage>
        <taxon>Bacteria</taxon>
        <taxon>Pseudomonadati</taxon>
        <taxon>Pseudomonadota</taxon>
        <taxon>Alphaproteobacteria</taxon>
        <taxon>Rhodobacterales</taxon>
        <taxon>Paracoccaceae</taxon>
        <taxon>Histidinibacterium</taxon>
    </lineage>
</organism>
<dbReference type="InterPro" id="IPR027417">
    <property type="entry name" value="P-loop_NTPase"/>
</dbReference>
<dbReference type="RefSeq" id="WP_150445584.1">
    <property type="nucleotide sequence ID" value="NZ_VYQE01000003.1"/>
</dbReference>
<dbReference type="Proteomes" id="UP000326554">
    <property type="component" value="Unassembled WGS sequence"/>
</dbReference>
<dbReference type="InterPro" id="IPR005331">
    <property type="entry name" value="Sulfotransferase"/>
</dbReference>
<protein>
    <submittedName>
        <fullName evidence="1">Sulfotransferase family protein</fullName>
    </submittedName>
</protein>
<dbReference type="GO" id="GO:0008146">
    <property type="term" value="F:sulfotransferase activity"/>
    <property type="evidence" value="ECO:0007669"/>
    <property type="project" value="InterPro"/>
</dbReference>
<evidence type="ECO:0000313" key="1">
    <source>
        <dbReference type="EMBL" id="KAA9008300.1"/>
    </source>
</evidence>
<dbReference type="Pfam" id="PF03567">
    <property type="entry name" value="Sulfotransfer_2"/>
    <property type="match status" value="1"/>
</dbReference>
<keyword evidence="2" id="KW-1185">Reference proteome</keyword>
<dbReference type="SUPFAM" id="SSF52540">
    <property type="entry name" value="P-loop containing nucleoside triphosphate hydrolases"/>
    <property type="match status" value="1"/>
</dbReference>
<dbReference type="Gene3D" id="3.40.50.300">
    <property type="entry name" value="P-loop containing nucleotide triphosphate hydrolases"/>
    <property type="match status" value="1"/>
</dbReference>
<proteinExistence type="predicted"/>
<dbReference type="GO" id="GO:0016020">
    <property type="term" value="C:membrane"/>
    <property type="evidence" value="ECO:0007669"/>
    <property type="project" value="InterPro"/>
</dbReference>
<sequence length="217" mass="24892">MILSRGRRYLFVHIPKTGGTSMALALEKRAMADDLLVGDTPKARRRKGRLKGVRTAGRLWKHSTVAEAEGLYDRDELDGLFVFTLVRNPWARMVSYYHWLRAQSFDHPAVALARRTDFSAFLAHPQTEASLRASPYSSYMTDGAGRERADLYIRLEHLEEDLAPLRDHLGFDPGIGRANASDRPEDWRSCYSDSDAERVERLTFGDIERFDYTFDVY</sequence>
<dbReference type="EMBL" id="VYQE01000003">
    <property type="protein sequence ID" value="KAA9008300.1"/>
    <property type="molecule type" value="Genomic_DNA"/>
</dbReference>
<keyword evidence="1" id="KW-0808">Transferase</keyword>
<accession>A0A5J5GJQ5</accession>
<reference evidence="1 2" key="1">
    <citation type="submission" date="2019-09" db="EMBL/GenBank/DDBJ databases">
        <authorList>
            <person name="Park J.-S."/>
            <person name="Choi H.-J."/>
        </authorList>
    </citation>
    <scope>NUCLEOTIDE SEQUENCE [LARGE SCALE GENOMIC DNA]</scope>
    <source>
        <strain evidence="1 2">176SS1-4</strain>
    </source>
</reference>
<comment type="caution">
    <text evidence="1">The sequence shown here is derived from an EMBL/GenBank/DDBJ whole genome shotgun (WGS) entry which is preliminary data.</text>
</comment>